<dbReference type="KEGG" id="echu:RQP59_15070"/>
<comment type="subunit">
    <text evidence="6">The basal body constitutes a major portion of the flagellar organelle and consists of a number of rings mounted on a central rod.</text>
</comment>
<dbReference type="GO" id="GO:0071973">
    <property type="term" value="P:bacterial-type flagellum-dependent cell motility"/>
    <property type="evidence" value="ECO:0007669"/>
    <property type="project" value="InterPro"/>
</dbReference>
<accession>A0AA96LZ34</accession>
<protein>
    <recommendedName>
        <fullName evidence="3 6">Flagellar basal body rod protein FlgB</fullName>
    </recommendedName>
</protein>
<comment type="subcellular location">
    <subcellularLocation>
        <location evidence="1 6">Bacterial flagellum basal body</location>
    </subcellularLocation>
</comment>
<dbReference type="RefSeq" id="WP_080329574.1">
    <property type="nucleotide sequence ID" value="NZ_CP135253.1"/>
</dbReference>
<sequence length="144" mass="15983">MRNRSPVVMNKLDDAFRFQQQALGLLSRRQDILASNIANADTPGYQARDIDFTQQLKAAMENTTMAKSPVSLSLTSNKHIEGKAMPLDDSQLLYRVPDQPSADGNTVDMDRERVNFADNAVKYQSGLTFLGADIKKMMTVLSQG</sequence>
<evidence type="ECO:0000256" key="2">
    <source>
        <dbReference type="ARBA" id="ARBA00009677"/>
    </source>
</evidence>
<dbReference type="EMBL" id="JBHGSI010000002">
    <property type="protein sequence ID" value="MFB4719185.1"/>
    <property type="molecule type" value="Genomic_DNA"/>
</dbReference>
<evidence type="ECO:0000256" key="1">
    <source>
        <dbReference type="ARBA" id="ARBA00004117"/>
    </source>
</evidence>
<keyword evidence="10" id="KW-1185">Reference proteome</keyword>
<keyword evidence="4 6" id="KW-0975">Bacterial flagellum</keyword>
<name>A0AA96LZ34_9ENTR</name>
<evidence type="ECO:0000313" key="9">
    <source>
        <dbReference type="EMBL" id="WNS36407.1"/>
    </source>
</evidence>
<reference evidence="9" key="1">
    <citation type="submission" date="2023-09" db="EMBL/GenBank/DDBJ databases">
        <title>Coexistence of blaNDM-1 and blaKPC-2 in Enterobacter chuandaensis.</title>
        <authorList>
            <person name="Chen R."/>
        </authorList>
    </citation>
    <scope>NUCLEOTIDE SEQUENCE</scope>
    <source>
        <strain evidence="9">FAHZZU5885</strain>
    </source>
</reference>
<dbReference type="PROSITE" id="PS00588">
    <property type="entry name" value="FLAGELLA_BB_ROD"/>
    <property type="match status" value="1"/>
</dbReference>
<feature type="domain" description="Flagellar basal body rod protein N-terminal" evidence="7">
    <location>
        <begin position="16"/>
        <end position="46"/>
    </location>
</feature>
<dbReference type="PIRSF" id="PIRSF002889">
    <property type="entry name" value="Rod_FlgB"/>
    <property type="match status" value="1"/>
</dbReference>
<dbReference type="InterPro" id="IPR001444">
    <property type="entry name" value="Flag_bb_rod_N"/>
</dbReference>
<keyword evidence="9" id="KW-0282">Flagellum</keyword>
<dbReference type="PANTHER" id="PTHR30435">
    <property type="entry name" value="FLAGELLAR PROTEIN"/>
    <property type="match status" value="1"/>
</dbReference>
<evidence type="ECO:0000313" key="8">
    <source>
        <dbReference type="EMBL" id="MFB4719185.1"/>
    </source>
</evidence>
<keyword evidence="9" id="KW-0969">Cilium</keyword>
<comment type="similarity">
    <text evidence="2 6">Belongs to the flagella basal body rod proteins family.</text>
</comment>
<dbReference type="Proteomes" id="UP001577381">
    <property type="component" value="Unassembled WGS sequence"/>
</dbReference>
<keyword evidence="9" id="KW-0966">Cell projection</keyword>
<evidence type="ECO:0000259" key="7">
    <source>
        <dbReference type="Pfam" id="PF00460"/>
    </source>
</evidence>
<organism evidence="9">
    <name type="scientific">Enterobacter chuandaensis</name>
    <dbReference type="NCBI Taxonomy" id="2497875"/>
    <lineage>
        <taxon>Bacteria</taxon>
        <taxon>Pseudomonadati</taxon>
        <taxon>Pseudomonadota</taxon>
        <taxon>Gammaproteobacteria</taxon>
        <taxon>Enterobacterales</taxon>
        <taxon>Enterobacteriaceae</taxon>
        <taxon>Enterobacter</taxon>
        <taxon>Enterobacter cloacae complex</taxon>
    </lineage>
</organism>
<gene>
    <name evidence="9" type="primary">flgB</name>
    <name evidence="8" type="ORF">ACE3KR_09850</name>
    <name evidence="9" type="ORF">RQP59_15070</name>
</gene>
<evidence type="ECO:0000256" key="4">
    <source>
        <dbReference type="ARBA" id="ARBA00023143"/>
    </source>
</evidence>
<dbReference type="InterPro" id="IPR006300">
    <property type="entry name" value="FlgB"/>
</dbReference>
<dbReference type="PANTHER" id="PTHR30435:SF12">
    <property type="entry name" value="FLAGELLAR BASAL BODY ROD PROTEIN FLGB"/>
    <property type="match status" value="1"/>
</dbReference>
<evidence type="ECO:0000256" key="6">
    <source>
        <dbReference type="PIRNR" id="PIRNR002889"/>
    </source>
</evidence>
<dbReference type="AlphaFoldDB" id="A0AA96LZ34"/>
<dbReference type="NCBIfam" id="TIGR01396">
    <property type="entry name" value="FlgB"/>
    <property type="match status" value="1"/>
</dbReference>
<dbReference type="GO" id="GO:0030694">
    <property type="term" value="C:bacterial-type flagellum basal body, rod"/>
    <property type="evidence" value="ECO:0007669"/>
    <property type="project" value="InterPro"/>
</dbReference>
<evidence type="ECO:0000313" key="10">
    <source>
        <dbReference type="Proteomes" id="UP001577381"/>
    </source>
</evidence>
<dbReference type="Pfam" id="PF00460">
    <property type="entry name" value="Flg_bb_rod"/>
    <property type="match status" value="1"/>
</dbReference>
<proteinExistence type="inferred from homology"/>
<evidence type="ECO:0000256" key="5">
    <source>
        <dbReference type="ARBA" id="ARBA00024934"/>
    </source>
</evidence>
<reference evidence="8 10" key="2">
    <citation type="submission" date="2024-09" db="EMBL/GenBank/DDBJ databases">
        <title>Molecular characterization of Carbapenemase-producing Enterobacter cloacae Complex from Infections in Argentina.</title>
        <authorList>
            <person name="De Mendieta J.M."/>
            <person name="Gomez S."/>
        </authorList>
    </citation>
    <scope>NUCLEOTIDE SEQUENCE [LARGE SCALE GENOMIC DNA]</scope>
    <source>
        <strain evidence="8 10">M23267</strain>
    </source>
</reference>
<dbReference type="EMBL" id="CP135253">
    <property type="protein sequence ID" value="WNS36407.1"/>
    <property type="molecule type" value="Genomic_DNA"/>
</dbReference>
<evidence type="ECO:0000256" key="3">
    <source>
        <dbReference type="ARBA" id="ARBA00014376"/>
    </source>
</evidence>
<comment type="function">
    <text evidence="5 6">Structural component of flagellum, the bacterial motility apparatus. Part of the rod structure of flagellar basal body.</text>
</comment>
<dbReference type="InterPro" id="IPR019776">
    <property type="entry name" value="Flagellar_basal_body_rod_CS"/>
</dbReference>